<dbReference type="AlphaFoldDB" id="A0A445AG45"/>
<comment type="caution">
    <text evidence="2">The sequence shown here is derived from an EMBL/GenBank/DDBJ whole genome shotgun (WGS) entry which is preliminary data.</text>
</comment>
<proteinExistence type="inferred from homology"/>
<evidence type="ECO:0000256" key="1">
    <source>
        <dbReference type="ARBA" id="ARBA00006974"/>
    </source>
</evidence>
<protein>
    <recommendedName>
        <fullName evidence="4">Auxin-induced protein</fullName>
    </recommendedName>
</protein>
<accession>A0A445AG45</accession>
<name>A0A445AG45_ARAHY</name>
<comment type="similarity">
    <text evidence="1">Belongs to the ARG7 family.</text>
</comment>
<reference evidence="2 3" key="1">
    <citation type="submission" date="2019-01" db="EMBL/GenBank/DDBJ databases">
        <title>Sequencing of cultivated peanut Arachis hypogaea provides insights into genome evolution and oil improvement.</title>
        <authorList>
            <person name="Chen X."/>
        </authorList>
    </citation>
    <scope>NUCLEOTIDE SEQUENCE [LARGE SCALE GENOMIC DNA]</scope>
    <source>
        <strain evidence="3">cv. Fuhuasheng</strain>
        <tissue evidence="2">Leaves</tissue>
    </source>
</reference>
<dbReference type="EMBL" id="SDMP01000012">
    <property type="protein sequence ID" value="RYR25395.1"/>
    <property type="molecule type" value="Genomic_DNA"/>
</dbReference>
<dbReference type="GO" id="GO:0009733">
    <property type="term" value="P:response to auxin"/>
    <property type="evidence" value="ECO:0007669"/>
    <property type="project" value="InterPro"/>
</dbReference>
<sequence length="146" mass="17109">MGFRFSAKQEISKSVKSQPSYTSNFKIHRSPNHLAVYVRENKKRFVIPISYLNQYLFQELLSEVEEEFGYDHPIGIPCTSNFKIPRSPNHLAVYVRENGKCFVIPISYLNQYLFQELLSEVEEEFGYDHLIGIPFSEHVSKQFQNP</sequence>
<dbReference type="Proteomes" id="UP000289738">
    <property type="component" value="Chromosome B02"/>
</dbReference>
<evidence type="ECO:0000313" key="3">
    <source>
        <dbReference type="Proteomes" id="UP000289738"/>
    </source>
</evidence>
<dbReference type="STRING" id="3818.A0A445AG45"/>
<dbReference type="PANTHER" id="PTHR31929">
    <property type="entry name" value="SAUR-LIKE AUXIN-RESPONSIVE PROTEIN FAMILY-RELATED"/>
    <property type="match status" value="1"/>
</dbReference>
<organism evidence="2 3">
    <name type="scientific">Arachis hypogaea</name>
    <name type="common">Peanut</name>
    <dbReference type="NCBI Taxonomy" id="3818"/>
    <lineage>
        <taxon>Eukaryota</taxon>
        <taxon>Viridiplantae</taxon>
        <taxon>Streptophyta</taxon>
        <taxon>Embryophyta</taxon>
        <taxon>Tracheophyta</taxon>
        <taxon>Spermatophyta</taxon>
        <taxon>Magnoliopsida</taxon>
        <taxon>eudicotyledons</taxon>
        <taxon>Gunneridae</taxon>
        <taxon>Pentapetalae</taxon>
        <taxon>rosids</taxon>
        <taxon>fabids</taxon>
        <taxon>Fabales</taxon>
        <taxon>Fabaceae</taxon>
        <taxon>Papilionoideae</taxon>
        <taxon>50 kb inversion clade</taxon>
        <taxon>dalbergioids sensu lato</taxon>
        <taxon>Dalbergieae</taxon>
        <taxon>Pterocarpus clade</taxon>
        <taxon>Arachis</taxon>
    </lineage>
</organism>
<evidence type="ECO:0008006" key="4">
    <source>
        <dbReference type="Google" id="ProtNLM"/>
    </source>
</evidence>
<evidence type="ECO:0000313" key="2">
    <source>
        <dbReference type="EMBL" id="RYR25395.1"/>
    </source>
</evidence>
<gene>
    <name evidence="2" type="ORF">Ahy_B02g059113</name>
</gene>
<dbReference type="Pfam" id="PF02519">
    <property type="entry name" value="Auxin_inducible"/>
    <property type="match status" value="2"/>
</dbReference>
<dbReference type="InterPro" id="IPR003676">
    <property type="entry name" value="SAUR_fam"/>
</dbReference>
<keyword evidence="3" id="KW-1185">Reference proteome</keyword>